<dbReference type="InterPro" id="IPR029277">
    <property type="entry name" value="SVWC_dom"/>
</dbReference>
<evidence type="ECO:0000313" key="6">
    <source>
        <dbReference type="Proteomes" id="UP001431783"/>
    </source>
</evidence>
<dbReference type="Pfam" id="PF15430">
    <property type="entry name" value="SVWC"/>
    <property type="match status" value="1"/>
</dbReference>
<name>A0AAW1U953_9CUCU</name>
<sequence length="104" mass="11638">MKTLPIIMLISLIPIIQGWVAIGTTDKEKLKDHPDDQCYYAPIGYMKAKEEKTNPSSCEKILCHENGRITIEGCSARHDPSCLTNARDASKPYPECCDQICPKN</sequence>
<evidence type="ECO:0000259" key="4">
    <source>
        <dbReference type="SMART" id="SM01318"/>
    </source>
</evidence>
<organism evidence="5 6">
    <name type="scientific">Henosepilachna vigintioctopunctata</name>
    <dbReference type="NCBI Taxonomy" id="420089"/>
    <lineage>
        <taxon>Eukaryota</taxon>
        <taxon>Metazoa</taxon>
        <taxon>Ecdysozoa</taxon>
        <taxon>Arthropoda</taxon>
        <taxon>Hexapoda</taxon>
        <taxon>Insecta</taxon>
        <taxon>Pterygota</taxon>
        <taxon>Neoptera</taxon>
        <taxon>Endopterygota</taxon>
        <taxon>Coleoptera</taxon>
        <taxon>Polyphaga</taxon>
        <taxon>Cucujiformia</taxon>
        <taxon>Coccinelloidea</taxon>
        <taxon>Coccinellidae</taxon>
        <taxon>Epilachninae</taxon>
        <taxon>Epilachnini</taxon>
        <taxon>Henosepilachna</taxon>
    </lineage>
</organism>
<comment type="subcellular location">
    <subcellularLocation>
        <location evidence="1">Secreted</location>
    </subcellularLocation>
</comment>
<evidence type="ECO:0000256" key="3">
    <source>
        <dbReference type="SAM" id="SignalP"/>
    </source>
</evidence>
<dbReference type="InterPro" id="IPR053308">
    <property type="entry name" value="Vago-like"/>
</dbReference>
<dbReference type="AlphaFoldDB" id="A0AAW1U953"/>
<feature type="chain" id="PRO_5043934786" description="Single domain-containing protein" evidence="3">
    <location>
        <begin position="19"/>
        <end position="104"/>
    </location>
</feature>
<feature type="domain" description="Single" evidence="4">
    <location>
        <begin position="38"/>
        <end position="101"/>
    </location>
</feature>
<evidence type="ECO:0000313" key="5">
    <source>
        <dbReference type="EMBL" id="KAK9877188.1"/>
    </source>
</evidence>
<keyword evidence="6" id="KW-1185">Reference proteome</keyword>
<comment type="caution">
    <text evidence="5">The sequence shown here is derived from an EMBL/GenBank/DDBJ whole genome shotgun (WGS) entry which is preliminary data.</text>
</comment>
<dbReference type="Proteomes" id="UP001431783">
    <property type="component" value="Unassembled WGS sequence"/>
</dbReference>
<gene>
    <name evidence="5" type="ORF">WA026_016936</name>
</gene>
<dbReference type="PANTHER" id="PTHR39957:SF1">
    <property type="entry name" value="AT09846P1-RELATED"/>
    <property type="match status" value="1"/>
</dbReference>
<feature type="signal peptide" evidence="3">
    <location>
        <begin position="1"/>
        <end position="18"/>
    </location>
</feature>
<protein>
    <recommendedName>
        <fullName evidence="4">Single domain-containing protein</fullName>
    </recommendedName>
</protein>
<dbReference type="SMART" id="SM01318">
    <property type="entry name" value="SVWC"/>
    <property type="match status" value="1"/>
</dbReference>
<proteinExistence type="predicted"/>
<accession>A0AAW1U953</accession>
<dbReference type="EMBL" id="JARQZJ010000040">
    <property type="protein sequence ID" value="KAK9877188.1"/>
    <property type="molecule type" value="Genomic_DNA"/>
</dbReference>
<keyword evidence="3" id="KW-0732">Signal</keyword>
<evidence type="ECO:0000256" key="1">
    <source>
        <dbReference type="ARBA" id="ARBA00004613"/>
    </source>
</evidence>
<evidence type="ECO:0000256" key="2">
    <source>
        <dbReference type="ARBA" id="ARBA00022525"/>
    </source>
</evidence>
<dbReference type="GO" id="GO:0005576">
    <property type="term" value="C:extracellular region"/>
    <property type="evidence" value="ECO:0007669"/>
    <property type="project" value="UniProtKB-SubCell"/>
</dbReference>
<reference evidence="5 6" key="1">
    <citation type="submission" date="2023-03" db="EMBL/GenBank/DDBJ databases">
        <title>Genome insight into feeding habits of ladybird beetles.</title>
        <authorList>
            <person name="Li H.-S."/>
            <person name="Huang Y.-H."/>
            <person name="Pang H."/>
        </authorList>
    </citation>
    <scope>NUCLEOTIDE SEQUENCE [LARGE SCALE GENOMIC DNA]</scope>
    <source>
        <strain evidence="5">SYSU_2023b</strain>
        <tissue evidence="5">Whole body</tissue>
    </source>
</reference>
<dbReference type="PANTHER" id="PTHR39957">
    <property type="entry name" value="AT09846P1-RELATED"/>
    <property type="match status" value="1"/>
</dbReference>
<keyword evidence="2" id="KW-0964">Secreted</keyword>